<evidence type="ECO:0000313" key="3">
    <source>
        <dbReference type="Proteomes" id="UP000550707"/>
    </source>
</evidence>
<feature type="compositionally biased region" description="Polar residues" evidence="1">
    <location>
        <begin position="20"/>
        <end position="36"/>
    </location>
</feature>
<comment type="caution">
    <text evidence="2">The sequence shown here is derived from an EMBL/GenBank/DDBJ whole genome shotgun (WGS) entry which is preliminary data.</text>
</comment>
<sequence length="142" mass="14871">MLSQTKPVPCSNPAAGLQGSAGTASQPHTLQSQSWPSLNGHTPLSVHLIGTVHFLWVVSMFPHPVLRSHLPGTRRRVAPTGVLHRPGDLCLTVHSSPPGLCPPASCLPGDCPTPPHAGGPGPCVCSGPSREWQHDVPTKRST</sequence>
<name>A0A7J8BYC4_MOLMO</name>
<dbReference type="AlphaFoldDB" id="A0A7J8BYC4"/>
<dbReference type="Proteomes" id="UP000550707">
    <property type="component" value="Unassembled WGS sequence"/>
</dbReference>
<dbReference type="InParanoid" id="A0A7J8BYC4"/>
<evidence type="ECO:0000256" key="1">
    <source>
        <dbReference type="SAM" id="MobiDB-lite"/>
    </source>
</evidence>
<accession>A0A7J8BYC4</accession>
<feature type="region of interest" description="Disordered" evidence="1">
    <location>
        <begin position="1"/>
        <end position="36"/>
    </location>
</feature>
<evidence type="ECO:0000313" key="2">
    <source>
        <dbReference type="EMBL" id="KAF6403597.1"/>
    </source>
</evidence>
<reference evidence="2 3" key="1">
    <citation type="journal article" date="2020" name="Nature">
        <title>Six reference-quality genomes reveal evolution of bat adaptations.</title>
        <authorList>
            <person name="Jebb D."/>
            <person name="Huang Z."/>
            <person name="Pippel M."/>
            <person name="Hughes G.M."/>
            <person name="Lavrichenko K."/>
            <person name="Devanna P."/>
            <person name="Winkler S."/>
            <person name="Jermiin L.S."/>
            <person name="Skirmuntt E.C."/>
            <person name="Katzourakis A."/>
            <person name="Burkitt-Gray L."/>
            <person name="Ray D.A."/>
            <person name="Sullivan K.A.M."/>
            <person name="Roscito J.G."/>
            <person name="Kirilenko B.M."/>
            <person name="Davalos L.M."/>
            <person name="Corthals A.P."/>
            <person name="Power M.L."/>
            <person name="Jones G."/>
            <person name="Ransome R.D."/>
            <person name="Dechmann D.K.N."/>
            <person name="Locatelli A.G."/>
            <person name="Puechmaille S.J."/>
            <person name="Fedrigo O."/>
            <person name="Jarvis E.D."/>
            <person name="Hiller M."/>
            <person name="Vernes S.C."/>
            <person name="Myers E.W."/>
            <person name="Teeling E.C."/>
        </authorList>
    </citation>
    <scope>NUCLEOTIDE SEQUENCE [LARGE SCALE GENOMIC DNA]</scope>
    <source>
        <strain evidence="2">MMolMol1</strain>
        <tissue evidence="2">Muscle</tissue>
    </source>
</reference>
<dbReference type="EMBL" id="JACASF010000022">
    <property type="protein sequence ID" value="KAF6403597.1"/>
    <property type="molecule type" value="Genomic_DNA"/>
</dbReference>
<keyword evidence="3" id="KW-1185">Reference proteome</keyword>
<organism evidence="2 3">
    <name type="scientific">Molossus molossus</name>
    <name type="common">Pallas' mastiff bat</name>
    <name type="synonym">Vespertilio molossus</name>
    <dbReference type="NCBI Taxonomy" id="27622"/>
    <lineage>
        <taxon>Eukaryota</taxon>
        <taxon>Metazoa</taxon>
        <taxon>Chordata</taxon>
        <taxon>Craniata</taxon>
        <taxon>Vertebrata</taxon>
        <taxon>Euteleostomi</taxon>
        <taxon>Mammalia</taxon>
        <taxon>Eutheria</taxon>
        <taxon>Laurasiatheria</taxon>
        <taxon>Chiroptera</taxon>
        <taxon>Yangochiroptera</taxon>
        <taxon>Molossidae</taxon>
        <taxon>Molossus</taxon>
    </lineage>
</organism>
<proteinExistence type="predicted"/>
<protein>
    <submittedName>
        <fullName evidence="2">Uncharacterized protein</fullName>
    </submittedName>
</protein>
<gene>
    <name evidence="2" type="ORF">HJG59_010015</name>
</gene>